<dbReference type="GO" id="GO:0090729">
    <property type="term" value="F:toxin activity"/>
    <property type="evidence" value="ECO:0007669"/>
    <property type="project" value="UniProtKB-KW"/>
</dbReference>
<feature type="domain" description="Pesticidal crystal protein Cry" evidence="9">
    <location>
        <begin position="728"/>
        <end position="897"/>
    </location>
</feature>
<feature type="domain" description="Pesticidal crystal protein" evidence="8">
    <location>
        <begin position="82"/>
        <end position="272"/>
    </location>
</feature>
<dbReference type="CDD" id="cd04085">
    <property type="entry name" value="delta_endotoxin_C"/>
    <property type="match status" value="1"/>
</dbReference>
<evidence type="ECO:0000259" key="8">
    <source>
        <dbReference type="Pfam" id="PF03945"/>
    </source>
</evidence>
<evidence type="ECO:0000313" key="12">
    <source>
        <dbReference type="Proteomes" id="UP000190906"/>
    </source>
</evidence>
<comment type="caution">
    <text evidence="11">The sequence shown here is derived from an EMBL/GenBank/DDBJ whole genome shotgun (WGS) entry which is preliminary data.</text>
</comment>
<reference evidence="11 12" key="1">
    <citation type="submission" date="2017-01" db="EMBL/GenBank/DDBJ databases">
        <title>Bacillus cereus isolates.</title>
        <authorList>
            <person name="Beno S.M."/>
        </authorList>
    </citation>
    <scope>NUCLEOTIDE SEQUENCE [LARGE SCALE GENOMIC DNA]</scope>
    <source>
        <strain evidence="11 12">FSL H8-0485</strain>
    </source>
</reference>
<feature type="domain" description="Pesticidal crystal protein" evidence="7">
    <location>
        <begin position="517"/>
        <end position="649"/>
    </location>
</feature>
<dbReference type="Pfam" id="PF03944">
    <property type="entry name" value="Endotoxin_C"/>
    <property type="match status" value="1"/>
</dbReference>
<dbReference type="GO" id="GO:0001907">
    <property type="term" value="P:symbiont-mediated killing of host cell"/>
    <property type="evidence" value="ECO:0007669"/>
    <property type="project" value="InterPro"/>
</dbReference>
<dbReference type="InterPro" id="IPR048645">
    <property type="entry name" value="Cry1Ac-like_dom-VII"/>
</dbReference>
<keyword evidence="4" id="KW-0843">Virulence</keyword>
<keyword evidence="3" id="KW-0749">Sporulation</keyword>
<proteinExistence type="inferred from homology"/>
<dbReference type="RefSeq" id="WP_078205753.1">
    <property type="nucleotide sequence ID" value="NZ_MUAJ01000070.1"/>
</dbReference>
<dbReference type="PANTHER" id="PTHR37003:SF2">
    <property type="entry name" value="PESTICIDAL CRYSTAL PROTEIN N-TERMINAL DOMAIN-CONTAINING PROTEIN"/>
    <property type="match status" value="1"/>
</dbReference>
<evidence type="ECO:0000256" key="6">
    <source>
        <dbReference type="SAM" id="MobiDB-lite"/>
    </source>
</evidence>
<dbReference type="InterPro" id="IPR005639">
    <property type="entry name" value="Pest_crys_dom_I"/>
</dbReference>
<dbReference type="GO" id="GO:0005102">
    <property type="term" value="F:signaling receptor binding"/>
    <property type="evidence" value="ECO:0007669"/>
    <property type="project" value="InterPro"/>
</dbReference>
<organism evidence="11 12">
    <name type="scientific">Bacillus cereus</name>
    <dbReference type="NCBI Taxonomy" id="1396"/>
    <lineage>
        <taxon>Bacteria</taxon>
        <taxon>Bacillati</taxon>
        <taxon>Bacillota</taxon>
        <taxon>Bacilli</taxon>
        <taxon>Bacillales</taxon>
        <taxon>Bacillaceae</taxon>
        <taxon>Bacillus</taxon>
        <taxon>Bacillus cereus group</taxon>
    </lineage>
</organism>
<evidence type="ECO:0000256" key="2">
    <source>
        <dbReference type="ARBA" id="ARBA00022656"/>
    </source>
</evidence>
<dbReference type="SUPFAM" id="SSF51096">
    <property type="entry name" value="delta-Endotoxin (insectocide), middle domain"/>
    <property type="match status" value="1"/>
</dbReference>
<comment type="similarity">
    <text evidence="1">Belongs to the delta endotoxin family.</text>
</comment>
<evidence type="ECO:0000259" key="10">
    <source>
        <dbReference type="Pfam" id="PF21463"/>
    </source>
</evidence>
<sequence>MNQNYNNNEVEIYDSRMCQPRYPLTEAPCPERGDIDYRDVMNMSADGGYVEQQGVVLGAITTSFQVIRQLYRANKGTLSTAGGIIKSIFGFLWKKQTVQDQWREFMEAVEILIAKEISEQVISEALAQLKGLEEILIVYQDLLDDLATDPSNLNLQAAVRTQAIAVHDFFIYTMPQLSESGYEVQQLVAYAEAANLHLAFLRDFVMFGQRQWGFEAKTVETYYGYLKTRIQVYTDHCVNTYNKGLEQTKNLMGSINPKDYKKYPYLEPFANSDTNHYQKVLQWNVWNDFRRDMTIMVLDLVVVWPTYDPRVYTNVEGVEIELSREVYSTAYNRYGSSTDMGDWKNWEIFETSVVRPPHLVSFLTRLDIQKKKYDTAPTNTKLDQYDGVINVLNTIGSTSTWDDGFAPISKSEYRTTTQIPGAYINGINIVSGRLPCNLSFTTNSSGTHGVGNCFGHQQPHYRLSATILHHRLSYVNGMDDNFSGYYSQWGIAAWGFGWVHESLKTSNIIHATRNSLIPAVKARILTNGATVIKGPGSTGGDLVKLPAASGDLQVRMTMTREVAKNYRVRIRYAAASKAELFVGKWTTNWAATATISLAATYSGSLTYSAFKFVDVPFNIYTGESTFSFELRNNSGGPVLIDRVEFIPIEGNLDEYEAKQSLETAWKAVNALFTNGPKSTLRLDATDYDVNQAACKVYDMSDDMYVKEKMCLLDHVKYAKRLSPTRNLLKYGDFESSYWLGEDGWQANNNVTVMSDGSDCNGCSLNMPGANVIEENVVPTYVYQKVDESKLKPYTRYLVRGFVRNSKDLELFVSRYGKEVHANFPLSLIDTCNQQSAMTNKSEMMVPLANDTDEEKQNFVFHIDVGEIYPKADLGIGVGFKISSTSGRAQLENLEVIEANPLTGTALTRVKKREQKWKREMEQKCARVEPIVIAAIEATDSLFTDARKNRLTPTTMMQNIINAERKVKAIPYVYDSVFEDVSGINYAIFQQLQLDIGKAVGLYNSKNMIQNGDFSNGLSNWNATAGADVQEQDGNPYILAISQWDANVSQEVCVQPERGYVLRVTARKEGSGKGYVTLSDCTEENTETVTFTSDEMVATPRPPVRPKRPVEPGICDTTRYGESFGIVPEMNPMMNEQSEIYGTGSCSCGCGSTIHTPSTTYQAQAYESQPSMPNMNRSSSDYITKTIEIFPETNRLRIEIGETGGTFFVESVELTCMED</sequence>
<evidence type="ECO:0000259" key="7">
    <source>
        <dbReference type="Pfam" id="PF03944"/>
    </source>
</evidence>
<keyword evidence="2" id="KW-0800">Toxin</keyword>
<evidence type="ECO:0000259" key="9">
    <source>
        <dbReference type="Pfam" id="PF17997"/>
    </source>
</evidence>
<dbReference type="InterPro" id="IPR005638">
    <property type="entry name" value="Pest_crys_dom-III"/>
</dbReference>
<dbReference type="Pfam" id="PF17997">
    <property type="entry name" value="Cry1Ac_D5"/>
    <property type="match status" value="1"/>
</dbReference>
<dbReference type="EMBL" id="MUAJ01000070">
    <property type="protein sequence ID" value="OOR07100.1"/>
    <property type="molecule type" value="Genomic_DNA"/>
</dbReference>
<dbReference type="Gene3D" id="1.20.190.10">
    <property type="entry name" value="Pesticidal crystal protein, N-terminal domain"/>
    <property type="match status" value="1"/>
</dbReference>
<dbReference type="SUPFAM" id="SSF56849">
    <property type="entry name" value="delta-Endotoxin (insectocide), N-terminal domain"/>
    <property type="match status" value="1"/>
</dbReference>
<dbReference type="AlphaFoldDB" id="A0A1S9TAW8"/>
<dbReference type="InterPro" id="IPR008979">
    <property type="entry name" value="Galactose-bd-like_sf"/>
</dbReference>
<dbReference type="InterPro" id="IPR036399">
    <property type="entry name" value="Pest_cryst_cen_dom_sf"/>
</dbReference>
<dbReference type="Proteomes" id="UP000190906">
    <property type="component" value="Unassembled WGS sequence"/>
</dbReference>
<dbReference type="Gene3D" id="2.100.10.10">
    <property type="entry name" value="Pesticidal crystal protein, central domain"/>
    <property type="match status" value="1"/>
</dbReference>
<feature type="region of interest" description="Disordered" evidence="6">
    <location>
        <begin position="1095"/>
        <end position="1114"/>
    </location>
</feature>
<evidence type="ECO:0000256" key="5">
    <source>
        <dbReference type="ARBA" id="ARBA00029653"/>
    </source>
</evidence>
<dbReference type="Pfam" id="PF03945">
    <property type="entry name" value="Endotoxin_N"/>
    <property type="match status" value="1"/>
</dbReference>
<protein>
    <recommendedName>
        <fullName evidence="5">Crystaline entomocidal protoxin</fullName>
    </recommendedName>
</protein>
<feature type="domain" description="Cry1Ac-like" evidence="10">
    <location>
        <begin position="1012"/>
        <end position="1092"/>
    </location>
</feature>
<dbReference type="PANTHER" id="PTHR37003">
    <property type="entry name" value="ENDOTOXIN_N DOMAIN-CONTAINING PROTEIN-RELATED"/>
    <property type="match status" value="1"/>
</dbReference>
<dbReference type="InterPro" id="IPR041587">
    <property type="entry name" value="Cry_V"/>
</dbReference>
<dbReference type="SUPFAM" id="SSF49785">
    <property type="entry name" value="Galactose-binding domain-like"/>
    <property type="match status" value="2"/>
</dbReference>
<accession>A0A1S9TAW8</accession>
<dbReference type="InterPro" id="IPR036716">
    <property type="entry name" value="Pest_crys_N_sf"/>
</dbReference>
<dbReference type="InterPro" id="IPR038979">
    <property type="entry name" value="Pest_crys"/>
</dbReference>
<dbReference type="Pfam" id="PF21463">
    <property type="entry name" value="Cry1Ac_dom-VII"/>
    <property type="match status" value="1"/>
</dbReference>
<dbReference type="GO" id="GO:0030435">
    <property type="term" value="P:sporulation resulting in formation of a cellular spore"/>
    <property type="evidence" value="ECO:0007669"/>
    <property type="project" value="UniProtKB-KW"/>
</dbReference>
<dbReference type="Gene3D" id="2.60.120.260">
    <property type="entry name" value="Galactose-binding domain-like"/>
    <property type="match status" value="2"/>
</dbReference>
<gene>
    <name evidence="11" type="ORF">BW897_30550</name>
</gene>
<evidence type="ECO:0000313" key="11">
    <source>
        <dbReference type="EMBL" id="OOR07100.1"/>
    </source>
</evidence>
<evidence type="ECO:0000256" key="1">
    <source>
        <dbReference type="ARBA" id="ARBA00007819"/>
    </source>
</evidence>
<evidence type="ECO:0000256" key="3">
    <source>
        <dbReference type="ARBA" id="ARBA00022969"/>
    </source>
</evidence>
<name>A0A1S9TAW8_BACCE</name>
<evidence type="ECO:0000256" key="4">
    <source>
        <dbReference type="ARBA" id="ARBA00023026"/>
    </source>
</evidence>